<dbReference type="PaxDb" id="2903-EOD13139"/>
<protein>
    <submittedName>
        <fullName evidence="2">Uncharacterized protein</fullName>
    </submittedName>
</protein>
<dbReference type="HOGENOM" id="CLU_501984_0_0_1"/>
<proteinExistence type="predicted"/>
<keyword evidence="3" id="KW-1185">Reference proteome</keyword>
<dbReference type="Gene3D" id="3.80.10.10">
    <property type="entry name" value="Ribonuclease Inhibitor"/>
    <property type="match status" value="3"/>
</dbReference>
<dbReference type="Proteomes" id="UP000013827">
    <property type="component" value="Unassembled WGS sequence"/>
</dbReference>
<dbReference type="eggNOG" id="KOG4308">
    <property type="taxonomic scope" value="Eukaryota"/>
</dbReference>
<reference evidence="3" key="1">
    <citation type="journal article" date="2013" name="Nature">
        <title>Pan genome of the phytoplankton Emiliania underpins its global distribution.</title>
        <authorList>
            <person name="Read B.A."/>
            <person name="Kegel J."/>
            <person name="Klute M.J."/>
            <person name="Kuo A."/>
            <person name="Lefebvre S.C."/>
            <person name="Maumus F."/>
            <person name="Mayer C."/>
            <person name="Miller J."/>
            <person name="Monier A."/>
            <person name="Salamov A."/>
            <person name="Young J."/>
            <person name="Aguilar M."/>
            <person name="Claverie J.M."/>
            <person name="Frickenhaus S."/>
            <person name="Gonzalez K."/>
            <person name="Herman E.K."/>
            <person name="Lin Y.C."/>
            <person name="Napier J."/>
            <person name="Ogata H."/>
            <person name="Sarno A.F."/>
            <person name="Shmutz J."/>
            <person name="Schroeder D."/>
            <person name="de Vargas C."/>
            <person name="Verret F."/>
            <person name="von Dassow P."/>
            <person name="Valentin K."/>
            <person name="Van de Peer Y."/>
            <person name="Wheeler G."/>
            <person name="Dacks J.B."/>
            <person name="Delwiche C.F."/>
            <person name="Dyhrman S.T."/>
            <person name="Glockner G."/>
            <person name="John U."/>
            <person name="Richards T."/>
            <person name="Worden A.Z."/>
            <person name="Zhang X."/>
            <person name="Grigoriev I.V."/>
            <person name="Allen A.E."/>
            <person name="Bidle K."/>
            <person name="Borodovsky M."/>
            <person name="Bowler C."/>
            <person name="Brownlee C."/>
            <person name="Cock J.M."/>
            <person name="Elias M."/>
            <person name="Gladyshev V.N."/>
            <person name="Groth M."/>
            <person name="Guda C."/>
            <person name="Hadaegh A."/>
            <person name="Iglesias-Rodriguez M.D."/>
            <person name="Jenkins J."/>
            <person name="Jones B.M."/>
            <person name="Lawson T."/>
            <person name="Leese F."/>
            <person name="Lindquist E."/>
            <person name="Lobanov A."/>
            <person name="Lomsadze A."/>
            <person name="Malik S.B."/>
            <person name="Marsh M.E."/>
            <person name="Mackinder L."/>
            <person name="Mock T."/>
            <person name="Mueller-Roeber B."/>
            <person name="Pagarete A."/>
            <person name="Parker M."/>
            <person name="Probert I."/>
            <person name="Quesneville H."/>
            <person name="Raines C."/>
            <person name="Rensing S.A."/>
            <person name="Riano-Pachon D.M."/>
            <person name="Richier S."/>
            <person name="Rokitta S."/>
            <person name="Shiraiwa Y."/>
            <person name="Soanes D.M."/>
            <person name="van der Giezen M."/>
            <person name="Wahlund T.M."/>
            <person name="Williams B."/>
            <person name="Wilson W."/>
            <person name="Wolfe G."/>
            <person name="Wurch L.L."/>
        </authorList>
    </citation>
    <scope>NUCLEOTIDE SEQUENCE</scope>
</reference>
<name>A0A0D3IPF4_EMIH1</name>
<dbReference type="Pfam" id="PF13516">
    <property type="entry name" value="LRR_6"/>
    <property type="match status" value="6"/>
</dbReference>
<feature type="region of interest" description="Disordered" evidence="1">
    <location>
        <begin position="483"/>
        <end position="512"/>
    </location>
</feature>
<dbReference type="PANTHER" id="PTHR24114">
    <property type="entry name" value="LEUCINE RICH REPEAT FAMILY PROTEIN"/>
    <property type="match status" value="1"/>
</dbReference>
<dbReference type="STRING" id="2903.R1DWN1"/>
<dbReference type="InterPro" id="IPR032675">
    <property type="entry name" value="LRR_dom_sf"/>
</dbReference>
<accession>A0A0D3IPF4</accession>
<dbReference type="SMART" id="SM00368">
    <property type="entry name" value="LRR_RI"/>
    <property type="match status" value="10"/>
</dbReference>
<dbReference type="PANTHER" id="PTHR24114:SF2">
    <property type="entry name" value="F-BOX DOMAIN-CONTAINING PROTEIN-RELATED"/>
    <property type="match status" value="1"/>
</dbReference>
<evidence type="ECO:0000313" key="2">
    <source>
        <dbReference type="EnsemblProtists" id="EOD13139"/>
    </source>
</evidence>
<evidence type="ECO:0000313" key="3">
    <source>
        <dbReference type="Proteomes" id="UP000013827"/>
    </source>
</evidence>
<dbReference type="EnsemblProtists" id="EOD13139">
    <property type="protein sequence ID" value="EOD13139"/>
    <property type="gene ID" value="EMIHUDRAFT_357080"/>
</dbReference>
<sequence>MMDARAKAAALSTERWRVAAARIGGRGEAELTDELKRNVVLQTLSLVNNQIDPWCAVAIAQVLWDDVVLTTLKLSINIGEEGATALGVALKVNTVLATLDLGGNYIRAEGAAAIAEALRGNGVLTDLNLWANGIGDEGAKAIGEALAVNGVLTSLDVGSNGLTEEAALGIVRVERQRNKLTSLALENCGIGPTGAAEIAEYVSGSAVLTELDLARNDIDNAGAVALASAMRVNQVLTALDISMNVIADEGAAAIGGALAVNAVLKSIKLRGNSLGTEGWCAIFAALRDNKENKIESWDLSGQGINAEIAKVLVEYLSASAVLTTLDISRNEIGEKGAAAITACPARRRLLIHGLEAASGGSCSRRSPREASRQQAWRSYLEHDTGLLKVGGRGLTASEWNALEAREHTEGVLRGEDEELQAALLASLESIPHERLERALRNYERHHGLKPGSATFWQVQRSSAGFGGWIDAFADLDVGGHDDEDGLLVSGAEDESGDSDDGRGGCAPLRAGDAEEEAALQRALLESVGVRFAGGEEDREGVAD</sequence>
<reference evidence="2" key="2">
    <citation type="submission" date="2024-10" db="UniProtKB">
        <authorList>
            <consortium name="EnsemblProtists"/>
        </authorList>
    </citation>
    <scope>IDENTIFICATION</scope>
</reference>
<organism evidence="2 3">
    <name type="scientific">Emiliania huxleyi (strain CCMP1516)</name>
    <dbReference type="NCBI Taxonomy" id="280463"/>
    <lineage>
        <taxon>Eukaryota</taxon>
        <taxon>Haptista</taxon>
        <taxon>Haptophyta</taxon>
        <taxon>Prymnesiophyceae</taxon>
        <taxon>Isochrysidales</taxon>
        <taxon>Noelaerhabdaceae</taxon>
        <taxon>Emiliania</taxon>
    </lineage>
</organism>
<dbReference type="InterPro" id="IPR001611">
    <property type="entry name" value="Leu-rich_rpt"/>
</dbReference>
<dbReference type="SUPFAM" id="SSF52047">
    <property type="entry name" value="RNI-like"/>
    <property type="match status" value="2"/>
</dbReference>
<dbReference type="RefSeq" id="XP_005765568.1">
    <property type="nucleotide sequence ID" value="XM_005765511.1"/>
</dbReference>
<dbReference type="KEGG" id="ehx:EMIHUDRAFT_357080"/>
<dbReference type="GeneID" id="17259238"/>
<feature type="compositionally biased region" description="Acidic residues" evidence="1">
    <location>
        <begin position="483"/>
        <end position="498"/>
    </location>
</feature>
<evidence type="ECO:0000256" key="1">
    <source>
        <dbReference type="SAM" id="MobiDB-lite"/>
    </source>
</evidence>
<dbReference type="AlphaFoldDB" id="A0A0D3IPF4"/>
<dbReference type="InterPro" id="IPR052394">
    <property type="entry name" value="LRR-containing"/>
</dbReference>